<dbReference type="PANTHER" id="PTHR30136:SF33">
    <property type="entry name" value="TRANSCRIPTIONAL REGULATORY PROTEIN"/>
    <property type="match status" value="1"/>
</dbReference>
<evidence type="ECO:0000313" key="6">
    <source>
        <dbReference type="EMBL" id="OBV39708.1"/>
    </source>
</evidence>
<keyword evidence="3" id="KW-0804">Transcription</keyword>
<organism evidence="6 7">
    <name type="scientific">Janthinobacterium psychrotolerans</name>
    <dbReference type="NCBI Taxonomy" id="1747903"/>
    <lineage>
        <taxon>Bacteria</taxon>
        <taxon>Pseudomonadati</taxon>
        <taxon>Pseudomonadota</taxon>
        <taxon>Betaproteobacteria</taxon>
        <taxon>Burkholderiales</taxon>
        <taxon>Oxalobacteraceae</taxon>
        <taxon>Janthinobacterium</taxon>
    </lineage>
</organism>
<dbReference type="GO" id="GO:0003700">
    <property type="term" value="F:DNA-binding transcription factor activity"/>
    <property type="evidence" value="ECO:0007669"/>
    <property type="project" value="TreeGrafter"/>
</dbReference>
<evidence type="ECO:0000313" key="7">
    <source>
        <dbReference type="Proteomes" id="UP000092713"/>
    </source>
</evidence>
<dbReference type="InterPro" id="IPR029016">
    <property type="entry name" value="GAF-like_dom_sf"/>
</dbReference>
<accession>A0A1A7C5X6</accession>
<evidence type="ECO:0000259" key="4">
    <source>
        <dbReference type="PROSITE" id="PS51077"/>
    </source>
</evidence>
<dbReference type="SUPFAM" id="SSF55781">
    <property type="entry name" value="GAF domain-like"/>
    <property type="match status" value="1"/>
</dbReference>
<keyword evidence="2 6" id="KW-0238">DNA-binding</keyword>
<dbReference type="Pfam" id="PF09339">
    <property type="entry name" value="HTH_IclR"/>
    <property type="match status" value="1"/>
</dbReference>
<evidence type="ECO:0000256" key="1">
    <source>
        <dbReference type="ARBA" id="ARBA00023015"/>
    </source>
</evidence>
<comment type="caution">
    <text evidence="6">The sequence shown here is derived from an EMBL/GenBank/DDBJ whole genome shotgun (WGS) entry which is preliminary data.</text>
</comment>
<dbReference type="Gene3D" id="3.30.450.40">
    <property type="match status" value="1"/>
</dbReference>
<dbReference type="PROSITE" id="PS51078">
    <property type="entry name" value="ICLR_ED"/>
    <property type="match status" value="1"/>
</dbReference>
<gene>
    <name evidence="6" type="ORF">ASR47_101199</name>
</gene>
<evidence type="ECO:0000256" key="2">
    <source>
        <dbReference type="ARBA" id="ARBA00023125"/>
    </source>
</evidence>
<dbReference type="InterPro" id="IPR036390">
    <property type="entry name" value="WH_DNA-bd_sf"/>
</dbReference>
<dbReference type="PATRIC" id="fig|1747903.4.peg.3315"/>
<dbReference type="InterPro" id="IPR036388">
    <property type="entry name" value="WH-like_DNA-bd_sf"/>
</dbReference>
<dbReference type="GO" id="GO:0045892">
    <property type="term" value="P:negative regulation of DNA-templated transcription"/>
    <property type="evidence" value="ECO:0007669"/>
    <property type="project" value="TreeGrafter"/>
</dbReference>
<reference evidence="6 7" key="1">
    <citation type="submission" date="2016-04" db="EMBL/GenBank/DDBJ databases">
        <title>Draft genome sequence of Janthinobacterium psychrotolerans sp. nov., isolated from freshwater sediments in Denmark.</title>
        <authorList>
            <person name="Gong X."/>
            <person name="Skrivergaard S."/>
            <person name="Korsgaard B.S."/>
            <person name="Schreiber L."/>
            <person name="Marshall I.P."/>
            <person name="Finster K."/>
            <person name="Schramm A."/>
        </authorList>
    </citation>
    <scope>NUCLEOTIDE SEQUENCE [LARGE SCALE GENOMIC DNA]</scope>
    <source>
        <strain evidence="6 7">S3-2</strain>
    </source>
</reference>
<keyword evidence="7" id="KW-1185">Reference proteome</keyword>
<dbReference type="EMBL" id="LOCQ01000052">
    <property type="protein sequence ID" value="OBV39708.1"/>
    <property type="molecule type" value="Genomic_DNA"/>
</dbReference>
<proteinExistence type="predicted"/>
<feature type="domain" description="HTH iclR-type" evidence="4">
    <location>
        <begin position="31"/>
        <end position="93"/>
    </location>
</feature>
<dbReference type="SUPFAM" id="SSF46785">
    <property type="entry name" value="Winged helix' DNA-binding domain"/>
    <property type="match status" value="1"/>
</dbReference>
<dbReference type="AlphaFoldDB" id="A0A1A7C5X6"/>
<dbReference type="Gene3D" id="1.10.10.10">
    <property type="entry name" value="Winged helix-like DNA-binding domain superfamily/Winged helix DNA-binding domain"/>
    <property type="match status" value="1"/>
</dbReference>
<keyword evidence="1" id="KW-0805">Transcription regulation</keyword>
<dbReference type="GO" id="GO:0003677">
    <property type="term" value="F:DNA binding"/>
    <property type="evidence" value="ECO:0007669"/>
    <property type="project" value="UniProtKB-KW"/>
</dbReference>
<protein>
    <submittedName>
        <fullName evidence="6">DNA-binding transcriptional regulator, IclR family</fullName>
    </submittedName>
</protein>
<sequence length="278" mass="31030">MNANLNNMQPAIDPEIVVFSDEDEGKDRQFVNALARGLEVLRCFRPGEIYLSNADMARRTAIPRPTISRLTYTLTKLGYLNYSEQLGKYQLGAGVLALGYRMLSNLDVRKMARPLMEELAEHAQASVSMGTRDRLSMVYVETCRSSANVTLRLDVGSRIPLMTTAMGKALLCILPQSERDYLMDHARTHDTERWPRIKAGIEQGFRDYQERGFCISAGEWQNDIHAVGVPMLGLDGEQVMAFNCGGPAFLLSRDKLESDLGPRLVALVKNIESNLGRG</sequence>
<dbReference type="SMART" id="SM00346">
    <property type="entry name" value="HTH_ICLR"/>
    <property type="match status" value="1"/>
</dbReference>
<dbReference type="InterPro" id="IPR014757">
    <property type="entry name" value="Tscrpt_reg_IclR_C"/>
</dbReference>
<dbReference type="PROSITE" id="PS51077">
    <property type="entry name" value="HTH_ICLR"/>
    <property type="match status" value="1"/>
</dbReference>
<dbReference type="PANTHER" id="PTHR30136">
    <property type="entry name" value="HELIX-TURN-HELIX TRANSCRIPTIONAL REGULATOR, ICLR FAMILY"/>
    <property type="match status" value="1"/>
</dbReference>
<dbReference type="InterPro" id="IPR050707">
    <property type="entry name" value="HTH_MetabolicPath_Reg"/>
</dbReference>
<dbReference type="STRING" id="1747903.ASR47_101199"/>
<dbReference type="InterPro" id="IPR005471">
    <property type="entry name" value="Tscrpt_reg_IclR_N"/>
</dbReference>
<dbReference type="Proteomes" id="UP000092713">
    <property type="component" value="Unassembled WGS sequence"/>
</dbReference>
<evidence type="ECO:0000256" key="3">
    <source>
        <dbReference type="ARBA" id="ARBA00023163"/>
    </source>
</evidence>
<name>A0A1A7C5X6_9BURK</name>
<evidence type="ECO:0000259" key="5">
    <source>
        <dbReference type="PROSITE" id="PS51078"/>
    </source>
</evidence>
<dbReference type="RefSeq" id="WP_245714316.1">
    <property type="nucleotide sequence ID" value="NZ_LOCQ01000052.1"/>
</dbReference>
<feature type="domain" description="IclR-ED" evidence="5">
    <location>
        <begin position="94"/>
        <end position="277"/>
    </location>
</feature>
<dbReference type="Pfam" id="PF01614">
    <property type="entry name" value="IclR_C"/>
    <property type="match status" value="1"/>
</dbReference>